<evidence type="ECO:0000313" key="2">
    <source>
        <dbReference type="EMBL" id="GMF51623.1"/>
    </source>
</evidence>
<protein>
    <submittedName>
        <fullName evidence="2">Unnamed protein product</fullName>
    </submittedName>
</protein>
<evidence type="ECO:0000313" key="3">
    <source>
        <dbReference type="Proteomes" id="UP001165121"/>
    </source>
</evidence>
<dbReference type="OrthoDB" id="128720at2759"/>
<evidence type="ECO:0000256" key="1">
    <source>
        <dbReference type="SAM" id="MobiDB-lite"/>
    </source>
</evidence>
<sequence>MTALDEFNTKHLARYPAESEDSTRGVMLPVLGSFQTQKDVGEWCSSIASKYQRVDFLINFAGTEVVKALAAPQDQPDGSVEDATKTNPIVSSAESMTASCFPEGSETGWLAPSSGTIVNIASAEDDTAIEPLVKSLAAKLQPRNVQVNCILLPPRQLADEADGEISDDTAALSHSIMFLLSPSSRLLSGSMLRLQQDKSSSHTGSSPTDRRTEVPQTTGATADADVIDTHSI</sequence>
<dbReference type="InterPro" id="IPR036291">
    <property type="entry name" value="NAD(P)-bd_dom_sf"/>
</dbReference>
<dbReference type="Proteomes" id="UP001165121">
    <property type="component" value="Unassembled WGS sequence"/>
</dbReference>
<keyword evidence="3" id="KW-1185">Reference proteome</keyword>
<gene>
    <name evidence="2" type="ORF">Pfra01_002092100</name>
</gene>
<dbReference type="Gene3D" id="3.40.50.720">
    <property type="entry name" value="NAD(P)-binding Rossmann-like Domain"/>
    <property type="match status" value="1"/>
</dbReference>
<accession>A0A9W6Y495</accession>
<dbReference type="EMBL" id="BSXT01002926">
    <property type="protein sequence ID" value="GMF51623.1"/>
    <property type="molecule type" value="Genomic_DNA"/>
</dbReference>
<comment type="caution">
    <text evidence="2">The sequence shown here is derived from an EMBL/GenBank/DDBJ whole genome shotgun (WGS) entry which is preliminary data.</text>
</comment>
<organism evidence="2 3">
    <name type="scientific">Phytophthora fragariaefolia</name>
    <dbReference type="NCBI Taxonomy" id="1490495"/>
    <lineage>
        <taxon>Eukaryota</taxon>
        <taxon>Sar</taxon>
        <taxon>Stramenopiles</taxon>
        <taxon>Oomycota</taxon>
        <taxon>Peronosporomycetes</taxon>
        <taxon>Peronosporales</taxon>
        <taxon>Peronosporaceae</taxon>
        <taxon>Phytophthora</taxon>
    </lineage>
</organism>
<feature type="region of interest" description="Disordered" evidence="1">
    <location>
        <begin position="193"/>
        <end position="232"/>
    </location>
</feature>
<reference evidence="2" key="1">
    <citation type="submission" date="2023-04" db="EMBL/GenBank/DDBJ databases">
        <title>Phytophthora fragariaefolia NBRC 109709.</title>
        <authorList>
            <person name="Ichikawa N."/>
            <person name="Sato H."/>
            <person name="Tonouchi N."/>
        </authorList>
    </citation>
    <scope>NUCLEOTIDE SEQUENCE</scope>
    <source>
        <strain evidence="2">NBRC 109709</strain>
    </source>
</reference>
<dbReference type="SUPFAM" id="SSF51735">
    <property type="entry name" value="NAD(P)-binding Rossmann-fold domains"/>
    <property type="match status" value="1"/>
</dbReference>
<name>A0A9W6Y495_9STRA</name>
<dbReference type="AlphaFoldDB" id="A0A9W6Y495"/>
<proteinExistence type="predicted"/>